<dbReference type="GO" id="GO:0008234">
    <property type="term" value="F:cysteine-type peptidase activity"/>
    <property type="evidence" value="ECO:0007669"/>
    <property type="project" value="UniProtKB-KW"/>
</dbReference>
<evidence type="ECO:0000313" key="8">
    <source>
        <dbReference type="Proteomes" id="UP001367676"/>
    </source>
</evidence>
<dbReference type="InterPro" id="IPR038765">
    <property type="entry name" value="Papain-like_cys_pep_sf"/>
</dbReference>
<feature type="compositionally biased region" description="Basic and acidic residues" evidence="5">
    <location>
        <begin position="1"/>
        <end position="10"/>
    </location>
</feature>
<feature type="compositionally biased region" description="Basic and acidic residues" evidence="5">
    <location>
        <begin position="56"/>
        <end position="69"/>
    </location>
</feature>
<gene>
    <name evidence="7" type="ORF">V9T40_010585</name>
</gene>
<feature type="domain" description="Ubiquitin-like protease family profile" evidence="6">
    <location>
        <begin position="95"/>
        <end position="308"/>
    </location>
</feature>
<dbReference type="PANTHER" id="PTHR46468:SF1">
    <property type="entry name" value="SENTRIN-SPECIFIC PROTEASE 8"/>
    <property type="match status" value="1"/>
</dbReference>
<keyword evidence="8" id="KW-1185">Reference proteome</keyword>
<evidence type="ECO:0000256" key="4">
    <source>
        <dbReference type="ARBA" id="ARBA00022807"/>
    </source>
</evidence>
<proteinExistence type="inferred from homology"/>
<dbReference type="InterPro" id="IPR003653">
    <property type="entry name" value="Peptidase_C48_C"/>
</dbReference>
<evidence type="ECO:0000256" key="3">
    <source>
        <dbReference type="ARBA" id="ARBA00022801"/>
    </source>
</evidence>
<feature type="region of interest" description="Disordered" evidence="5">
    <location>
        <begin position="1"/>
        <end position="70"/>
    </location>
</feature>
<evidence type="ECO:0000256" key="5">
    <source>
        <dbReference type="SAM" id="MobiDB-lite"/>
    </source>
</evidence>
<dbReference type="Proteomes" id="UP001367676">
    <property type="component" value="Unassembled WGS sequence"/>
</dbReference>
<evidence type="ECO:0000259" key="6">
    <source>
        <dbReference type="PROSITE" id="PS50600"/>
    </source>
</evidence>
<dbReference type="PANTHER" id="PTHR46468">
    <property type="entry name" value="SENTRIN-SPECIFIC PROTEASE 8"/>
    <property type="match status" value="1"/>
</dbReference>
<dbReference type="Gene3D" id="3.40.395.10">
    <property type="entry name" value="Adenoviral Proteinase, Chain A"/>
    <property type="match status" value="1"/>
</dbReference>
<dbReference type="PROSITE" id="PS50600">
    <property type="entry name" value="ULP_PROTEASE"/>
    <property type="match status" value="1"/>
</dbReference>
<dbReference type="AlphaFoldDB" id="A0AAN9T577"/>
<feature type="compositionally biased region" description="Polar residues" evidence="5">
    <location>
        <begin position="11"/>
        <end position="36"/>
    </location>
</feature>
<name>A0AAN9T577_9HEMI</name>
<sequence>MNRNEVRRSSDNSSHVRNGKPSSKVISTRSGTSTPKAHSAAVVSSSVAGCETSAEPAERQQRHQERPPPDEVIVLDLSLFDEYGNRTVPVYRRSVRLKFDNAKELQQQSGQARGGELLPDQTLDYHVTVPLSRLKSCSESVAAAWQSRILDDDVITTVMNTLQTSYPDMLFVNPCITQCVLFAKVKHVPLFLDPLAANKYANVFFVLNDGNRSSAASCGSGGKTGAGNGARHHHHTPSHHWSLLMYDKASRRLYHYDSMRNANYKVAYELSQKVCEYLNAWAVTDVRCEQQTNATDCGYFVIDNMLKLIYLLRNAKHTPPSQIARLPSFVAKTKTYVANLYERVKPTTASSKTAN</sequence>
<dbReference type="GO" id="GO:0006508">
    <property type="term" value="P:proteolysis"/>
    <property type="evidence" value="ECO:0007669"/>
    <property type="project" value="UniProtKB-KW"/>
</dbReference>
<protein>
    <recommendedName>
        <fullName evidence="6">Ubiquitin-like protease family profile domain-containing protein</fullName>
    </recommendedName>
</protein>
<dbReference type="GO" id="GO:0000338">
    <property type="term" value="P:protein deneddylation"/>
    <property type="evidence" value="ECO:0007669"/>
    <property type="project" value="TreeGrafter"/>
</dbReference>
<dbReference type="SUPFAM" id="SSF54001">
    <property type="entry name" value="Cysteine proteinases"/>
    <property type="match status" value="1"/>
</dbReference>
<comment type="caution">
    <text evidence="7">The sequence shown here is derived from an EMBL/GenBank/DDBJ whole genome shotgun (WGS) entry which is preliminary data.</text>
</comment>
<evidence type="ECO:0000313" key="7">
    <source>
        <dbReference type="EMBL" id="KAK7573394.1"/>
    </source>
</evidence>
<dbReference type="InterPro" id="IPR044613">
    <property type="entry name" value="Nep1/2-like"/>
</dbReference>
<evidence type="ECO:0000256" key="2">
    <source>
        <dbReference type="ARBA" id="ARBA00022670"/>
    </source>
</evidence>
<keyword evidence="3" id="KW-0378">Hydrolase</keyword>
<keyword evidence="2" id="KW-0645">Protease</keyword>
<feature type="compositionally biased region" description="Low complexity" evidence="5">
    <location>
        <begin position="39"/>
        <end position="48"/>
    </location>
</feature>
<accession>A0AAN9T577</accession>
<dbReference type="EMBL" id="JBBCAQ010000037">
    <property type="protein sequence ID" value="KAK7573394.1"/>
    <property type="molecule type" value="Genomic_DNA"/>
</dbReference>
<organism evidence="7 8">
    <name type="scientific">Parthenolecanium corni</name>
    <dbReference type="NCBI Taxonomy" id="536013"/>
    <lineage>
        <taxon>Eukaryota</taxon>
        <taxon>Metazoa</taxon>
        <taxon>Ecdysozoa</taxon>
        <taxon>Arthropoda</taxon>
        <taxon>Hexapoda</taxon>
        <taxon>Insecta</taxon>
        <taxon>Pterygota</taxon>
        <taxon>Neoptera</taxon>
        <taxon>Paraneoptera</taxon>
        <taxon>Hemiptera</taxon>
        <taxon>Sternorrhyncha</taxon>
        <taxon>Coccoidea</taxon>
        <taxon>Coccidae</taxon>
        <taxon>Parthenolecanium</taxon>
    </lineage>
</organism>
<dbReference type="Pfam" id="PF02902">
    <property type="entry name" value="Peptidase_C48"/>
    <property type="match status" value="1"/>
</dbReference>
<reference evidence="7 8" key="1">
    <citation type="submission" date="2024-03" db="EMBL/GenBank/DDBJ databases">
        <title>Adaptation during the transition from Ophiocordyceps entomopathogen to insect associate is accompanied by gene loss and intensified selection.</title>
        <authorList>
            <person name="Ward C.M."/>
            <person name="Onetto C.A."/>
            <person name="Borneman A.R."/>
        </authorList>
    </citation>
    <scope>NUCLEOTIDE SEQUENCE [LARGE SCALE GENOMIC DNA]</scope>
    <source>
        <strain evidence="7">AWRI1</strain>
        <tissue evidence="7">Single Adult Female</tissue>
    </source>
</reference>
<comment type="similarity">
    <text evidence="1">Belongs to the peptidase C48 family.</text>
</comment>
<evidence type="ECO:0000256" key="1">
    <source>
        <dbReference type="ARBA" id="ARBA00005234"/>
    </source>
</evidence>
<keyword evidence="4" id="KW-0788">Thiol protease</keyword>
<dbReference type="GO" id="GO:0019784">
    <property type="term" value="F:deNEDDylase activity"/>
    <property type="evidence" value="ECO:0007669"/>
    <property type="project" value="InterPro"/>
</dbReference>